<name>A0ABR8E5R6_9NOSO</name>
<dbReference type="Proteomes" id="UP000623440">
    <property type="component" value="Unassembled WGS sequence"/>
</dbReference>
<protein>
    <submittedName>
        <fullName evidence="1">Uncharacterized protein</fullName>
    </submittedName>
</protein>
<comment type="caution">
    <text evidence="1">The sequence shown here is derived from an EMBL/GenBank/DDBJ whole genome shotgun (WGS) entry which is preliminary data.</text>
</comment>
<evidence type="ECO:0000313" key="1">
    <source>
        <dbReference type="EMBL" id="MBD2536427.1"/>
    </source>
</evidence>
<gene>
    <name evidence="1" type="ORF">H6G97_46985</name>
</gene>
<dbReference type="RefSeq" id="WP_190947148.1">
    <property type="nucleotide sequence ID" value="NZ_JACJSI010000455.1"/>
</dbReference>
<evidence type="ECO:0000313" key="2">
    <source>
        <dbReference type="Proteomes" id="UP000623440"/>
    </source>
</evidence>
<accession>A0ABR8E5R6</accession>
<proteinExistence type="predicted"/>
<organism evidence="1 2">
    <name type="scientific">Nostoc flagelliforme FACHB-838</name>
    <dbReference type="NCBI Taxonomy" id="2692904"/>
    <lineage>
        <taxon>Bacteria</taxon>
        <taxon>Bacillati</taxon>
        <taxon>Cyanobacteriota</taxon>
        <taxon>Cyanophyceae</taxon>
        <taxon>Nostocales</taxon>
        <taxon>Nostocaceae</taxon>
        <taxon>Nostoc</taxon>
    </lineage>
</organism>
<keyword evidence="2" id="KW-1185">Reference proteome</keyword>
<reference evidence="1 2" key="1">
    <citation type="journal article" date="2020" name="ISME J.">
        <title>Comparative genomics reveals insights into cyanobacterial evolution and habitat adaptation.</title>
        <authorList>
            <person name="Chen M.Y."/>
            <person name="Teng W.K."/>
            <person name="Zhao L."/>
            <person name="Hu C.X."/>
            <person name="Zhou Y.K."/>
            <person name="Han B.P."/>
            <person name="Song L.R."/>
            <person name="Shu W.S."/>
        </authorList>
    </citation>
    <scope>NUCLEOTIDE SEQUENCE [LARGE SCALE GENOMIC DNA]</scope>
    <source>
        <strain evidence="1 2">FACHB-838</strain>
    </source>
</reference>
<dbReference type="EMBL" id="JACJSI010000455">
    <property type="protein sequence ID" value="MBD2536427.1"/>
    <property type="molecule type" value="Genomic_DNA"/>
</dbReference>
<sequence length="72" mass="8034">MFGNKVIPIQKLKLRKPGAIVYDSSEESDHSPHLSEDAHAIALTPQPFAQAKHQNVPPFFKEESSLYGENNC</sequence>